<protein>
    <submittedName>
        <fullName evidence="1">Uncharacterized protein</fullName>
    </submittedName>
</protein>
<comment type="caution">
    <text evidence="1">The sequence shown here is derived from an EMBL/GenBank/DDBJ whole genome shotgun (WGS) entry which is preliminary data.</text>
</comment>
<keyword evidence="2" id="KW-1185">Reference proteome</keyword>
<accession>A0A368VQS5</accession>
<organism evidence="1 2">
    <name type="scientific">Paenibacillus prosopidis</name>
    <dbReference type="NCBI Taxonomy" id="630520"/>
    <lineage>
        <taxon>Bacteria</taxon>
        <taxon>Bacillati</taxon>
        <taxon>Bacillota</taxon>
        <taxon>Bacilli</taxon>
        <taxon>Bacillales</taxon>
        <taxon>Paenibacillaceae</taxon>
        <taxon>Paenibacillus</taxon>
    </lineage>
</organism>
<reference evidence="1 2" key="1">
    <citation type="submission" date="2018-07" db="EMBL/GenBank/DDBJ databases">
        <title>Genomic Encyclopedia of Type Strains, Phase III (KMG-III): the genomes of soil and plant-associated and newly described type strains.</title>
        <authorList>
            <person name="Whitman W."/>
        </authorList>
    </citation>
    <scope>NUCLEOTIDE SEQUENCE [LARGE SCALE GENOMIC DNA]</scope>
    <source>
        <strain evidence="1 2">CECT 7506</strain>
    </source>
</reference>
<dbReference type="EMBL" id="QPJD01000012">
    <property type="protein sequence ID" value="RCW44238.1"/>
    <property type="molecule type" value="Genomic_DNA"/>
</dbReference>
<proteinExistence type="predicted"/>
<gene>
    <name evidence="1" type="ORF">DFP97_112102</name>
</gene>
<evidence type="ECO:0000313" key="2">
    <source>
        <dbReference type="Proteomes" id="UP000252415"/>
    </source>
</evidence>
<evidence type="ECO:0000313" key="1">
    <source>
        <dbReference type="EMBL" id="RCW44238.1"/>
    </source>
</evidence>
<sequence length="41" mass="5083">MSMKPETRKKTVEREVDKAWESWELLLYNRLIEFDHFLEAI</sequence>
<dbReference type="AlphaFoldDB" id="A0A368VQS5"/>
<name>A0A368VQS5_9BACL</name>
<dbReference type="Proteomes" id="UP000252415">
    <property type="component" value="Unassembled WGS sequence"/>
</dbReference>